<feature type="domain" description="ABC3 transporter permease C-terminal" evidence="7">
    <location>
        <begin position="755"/>
        <end position="864"/>
    </location>
</feature>
<feature type="transmembrane region" description="Helical" evidence="6">
    <location>
        <begin position="455"/>
        <end position="479"/>
    </location>
</feature>
<feature type="transmembrane region" description="Helical" evidence="6">
    <location>
        <begin position="752"/>
        <end position="776"/>
    </location>
</feature>
<evidence type="ECO:0000256" key="2">
    <source>
        <dbReference type="ARBA" id="ARBA00022475"/>
    </source>
</evidence>
<evidence type="ECO:0000256" key="1">
    <source>
        <dbReference type="ARBA" id="ARBA00004651"/>
    </source>
</evidence>
<evidence type="ECO:0000259" key="7">
    <source>
        <dbReference type="Pfam" id="PF02687"/>
    </source>
</evidence>
<dbReference type="NCBIfam" id="NF038404">
    <property type="entry name" value="perm_prefix_2"/>
    <property type="match status" value="1"/>
</dbReference>
<organism evidence="9 10">
    <name type="scientific">Larkinella rosea</name>
    <dbReference type="NCBI Taxonomy" id="2025312"/>
    <lineage>
        <taxon>Bacteria</taxon>
        <taxon>Pseudomonadati</taxon>
        <taxon>Bacteroidota</taxon>
        <taxon>Cytophagia</taxon>
        <taxon>Cytophagales</taxon>
        <taxon>Spirosomataceae</taxon>
        <taxon>Larkinella</taxon>
    </lineage>
</organism>
<evidence type="ECO:0000313" key="9">
    <source>
        <dbReference type="EMBL" id="RRB00015.1"/>
    </source>
</evidence>
<dbReference type="OrthoDB" id="5933722at2"/>
<dbReference type="InterPro" id="IPR047699">
    <property type="entry name" value="Permease_put_prefix"/>
</dbReference>
<keyword evidence="4 6" id="KW-1133">Transmembrane helix</keyword>
<evidence type="ECO:0000256" key="4">
    <source>
        <dbReference type="ARBA" id="ARBA00022989"/>
    </source>
</evidence>
<dbReference type="PANTHER" id="PTHR30572">
    <property type="entry name" value="MEMBRANE COMPONENT OF TRANSPORTER-RELATED"/>
    <property type="match status" value="1"/>
</dbReference>
<feature type="domain" description="MacB-like periplasmic core" evidence="8">
    <location>
        <begin position="511"/>
        <end position="719"/>
    </location>
</feature>
<dbReference type="Pfam" id="PF02687">
    <property type="entry name" value="FtsX"/>
    <property type="match status" value="2"/>
</dbReference>
<sequence length="875" mass="98136">MKPPRWLSALLSCFGDPNTLEEVQGDLLELYAYWVETVGERKARWRYGWSAIKLMRPLTRRKPSDYSSPFLLSPDMIRNYLKIALRNLAKNKAYSFINIGGLAVGMAVAILNGLWIYDELSFNTYHQNYDRIAQVTELGVTKEKRPYLQTSLPYPVATELKTSYSTYFKHILIAQQPSDYILASGDTKLTQKGQFIEAGAPEMLSLKMRSGTWAGLNDPHSVLLSVSAARALFGNTDPIDKFVKINTEMDAKVTGVFEDLPHNTAFHEIRFFAPFDLYTSVNTWVKQQQWDNWFLFVYAQIQPNTDYAQVSDRIKDIELNALRKLEGKQEQIDRKPQISLLPMSRWHLHGSYHADDRGPVQMVWLIGLIGVFVLLLACINFMNLSTARSEKRAKEVGIRKSVGSQRAQLVSQFFSESFLVVLLAFSLALLLTTLSLPWFNDIAAKQLSVPWANPYFWLASLGFTLLTGFVAGSYPALYLSSFQPVKVLKGVVRVGRFASVPRKVLVVIQFTVSVTLIISTSIVYRQLQHAKNRPIGYNRNGLLQIQKKTAEFSGKFDVLRTELKNTGAVVEVAESRSSVANITMWNGGFSRKGKEILCPNGCGTLSVTPEYGKTVGWEFMAGRDFDRGFSTDSSGLVVNESFAKMIGLKNPVGEALAWNPGWRNTKYFNVLGVVKDMVAMSPYEQTVPTVFFLENYHNWINIRINPAMSPAEALPKIEAVFKKIIPSAPFDYQFADQEYALKFAAEERIGKLAGVFAGLAIFISCLGLFGLASFMAEQRTKEIGVRKVLGASVLNLWGLLSKDFVLLVLIGFGIATPIAYYSLSDWLQNYQYRTEISWWIFAASGAGALAITLLTVSFQSIKAALVNPVKSLRSE</sequence>
<dbReference type="AlphaFoldDB" id="A0A3P1BG30"/>
<dbReference type="Pfam" id="PF12704">
    <property type="entry name" value="MacB_PCD"/>
    <property type="match status" value="2"/>
</dbReference>
<dbReference type="RefSeq" id="WP_124878047.1">
    <property type="nucleotide sequence ID" value="NZ_RQJO01000011.1"/>
</dbReference>
<dbReference type="InterPro" id="IPR003838">
    <property type="entry name" value="ABC3_permease_C"/>
</dbReference>
<feature type="domain" description="ABC3 transporter permease C-terminal" evidence="7">
    <location>
        <begin position="368"/>
        <end position="484"/>
    </location>
</feature>
<keyword evidence="3 6" id="KW-0812">Transmembrane</keyword>
<keyword evidence="2" id="KW-1003">Cell membrane</keyword>
<keyword evidence="5 6" id="KW-0472">Membrane</keyword>
<reference evidence="9 10" key="1">
    <citation type="submission" date="2018-11" db="EMBL/GenBank/DDBJ databases">
        <authorList>
            <person name="Zhou Z."/>
            <person name="Wang G."/>
        </authorList>
    </citation>
    <scope>NUCLEOTIDE SEQUENCE [LARGE SCALE GENOMIC DNA]</scope>
    <source>
        <strain evidence="9 10">KCTC52004</strain>
    </source>
</reference>
<evidence type="ECO:0000259" key="8">
    <source>
        <dbReference type="Pfam" id="PF12704"/>
    </source>
</evidence>
<feature type="transmembrane region" description="Helical" evidence="6">
    <location>
        <begin position="836"/>
        <end position="856"/>
    </location>
</feature>
<protein>
    <submittedName>
        <fullName evidence="9">FtsX-like permease family protein</fullName>
    </submittedName>
</protein>
<dbReference type="GO" id="GO:0005886">
    <property type="term" value="C:plasma membrane"/>
    <property type="evidence" value="ECO:0007669"/>
    <property type="project" value="UniProtKB-SubCell"/>
</dbReference>
<dbReference type="PANTHER" id="PTHR30572:SF18">
    <property type="entry name" value="ABC-TYPE MACROLIDE FAMILY EXPORT SYSTEM PERMEASE COMPONENT 2"/>
    <property type="match status" value="1"/>
</dbReference>
<evidence type="ECO:0000256" key="3">
    <source>
        <dbReference type="ARBA" id="ARBA00022692"/>
    </source>
</evidence>
<feature type="transmembrane region" description="Helical" evidence="6">
    <location>
        <begin position="418"/>
        <end position="439"/>
    </location>
</feature>
<name>A0A3P1BG30_9BACT</name>
<evidence type="ECO:0000256" key="5">
    <source>
        <dbReference type="ARBA" id="ARBA00023136"/>
    </source>
</evidence>
<comment type="subcellular location">
    <subcellularLocation>
        <location evidence="1">Cell membrane</location>
        <topology evidence="1">Multi-pass membrane protein</topology>
    </subcellularLocation>
</comment>
<feature type="domain" description="MacB-like periplasmic core" evidence="8">
    <location>
        <begin position="95"/>
        <end position="316"/>
    </location>
</feature>
<keyword evidence="10" id="KW-1185">Reference proteome</keyword>
<proteinExistence type="predicted"/>
<dbReference type="GO" id="GO:0022857">
    <property type="term" value="F:transmembrane transporter activity"/>
    <property type="evidence" value="ECO:0007669"/>
    <property type="project" value="TreeGrafter"/>
</dbReference>
<evidence type="ECO:0000256" key="6">
    <source>
        <dbReference type="SAM" id="Phobius"/>
    </source>
</evidence>
<feature type="transmembrane region" description="Helical" evidence="6">
    <location>
        <begin position="362"/>
        <end position="384"/>
    </location>
</feature>
<dbReference type="Proteomes" id="UP000271925">
    <property type="component" value="Unassembled WGS sequence"/>
</dbReference>
<dbReference type="InterPro" id="IPR050250">
    <property type="entry name" value="Macrolide_Exporter_MacB"/>
</dbReference>
<feature type="transmembrane region" description="Helical" evidence="6">
    <location>
        <begin position="504"/>
        <end position="524"/>
    </location>
</feature>
<accession>A0A3P1BG30</accession>
<feature type="transmembrane region" description="Helical" evidence="6">
    <location>
        <begin position="804"/>
        <end position="824"/>
    </location>
</feature>
<gene>
    <name evidence="9" type="ORF">EHT25_25665</name>
</gene>
<dbReference type="InterPro" id="IPR025857">
    <property type="entry name" value="MacB_PCD"/>
</dbReference>
<comment type="caution">
    <text evidence="9">The sequence shown here is derived from an EMBL/GenBank/DDBJ whole genome shotgun (WGS) entry which is preliminary data.</text>
</comment>
<evidence type="ECO:0000313" key="10">
    <source>
        <dbReference type="Proteomes" id="UP000271925"/>
    </source>
</evidence>
<feature type="transmembrane region" description="Helical" evidence="6">
    <location>
        <begin position="96"/>
        <end position="117"/>
    </location>
</feature>
<dbReference type="EMBL" id="RQJO01000011">
    <property type="protein sequence ID" value="RRB00015.1"/>
    <property type="molecule type" value="Genomic_DNA"/>
</dbReference>